<evidence type="ECO:0000256" key="5">
    <source>
        <dbReference type="SAM" id="MobiDB-lite"/>
    </source>
</evidence>
<comment type="caution">
    <text evidence="6">The sequence shown here is derived from an EMBL/GenBank/DDBJ whole genome shotgun (WGS) entry which is preliminary data.</text>
</comment>
<accession>A0AAV4H2Q0</accession>
<dbReference type="Proteomes" id="UP000762676">
    <property type="component" value="Unassembled WGS sequence"/>
</dbReference>
<keyword evidence="2" id="KW-0597">Phosphoprotein</keyword>
<proteinExistence type="predicted"/>
<evidence type="ECO:0000256" key="1">
    <source>
        <dbReference type="ARBA" id="ARBA00015005"/>
    </source>
</evidence>
<evidence type="ECO:0000256" key="3">
    <source>
        <dbReference type="ARBA" id="ARBA00029721"/>
    </source>
</evidence>
<dbReference type="PANTHER" id="PTHR31383:SF2">
    <property type="entry name" value="OXIDATIVE STRESS-RESPONSIVE SERINE-RICH PROTEIN 1"/>
    <property type="match status" value="1"/>
</dbReference>
<dbReference type="AlphaFoldDB" id="A0AAV4H2Q0"/>
<dbReference type="InterPro" id="IPR008494">
    <property type="entry name" value="DUF776"/>
</dbReference>
<evidence type="ECO:0000313" key="6">
    <source>
        <dbReference type="EMBL" id="GFR91802.1"/>
    </source>
</evidence>
<feature type="region of interest" description="Disordered" evidence="5">
    <location>
        <begin position="317"/>
        <end position="343"/>
    </location>
</feature>
<reference evidence="6 7" key="1">
    <citation type="journal article" date="2021" name="Elife">
        <title>Chloroplast acquisition without the gene transfer in kleptoplastic sea slugs, Plakobranchus ocellatus.</title>
        <authorList>
            <person name="Maeda T."/>
            <person name="Takahashi S."/>
            <person name="Yoshida T."/>
            <person name="Shimamura S."/>
            <person name="Takaki Y."/>
            <person name="Nagai Y."/>
            <person name="Toyoda A."/>
            <person name="Suzuki Y."/>
            <person name="Arimoto A."/>
            <person name="Ishii H."/>
            <person name="Satoh N."/>
            <person name="Nishiyama T."/>
            <person name="Hasebe M."/>
            <person name="Maruyama T."/>
            <person name="Minagawa J."/>
            <person name="Obokata J."/>
            <person name="Shigenobu S."/>
        </authorList>
    </citation>
    <scope>NUCLEOTIDE SEQUENCE [LARGE SCALE GENOMIC DNA]</scope>
</reference>
<gene>
    <name evidence="6" type="ORF">ElyMa_002601400</name>
</gene>
<dbReference type="GO" id="GO:0070301">
    <property type="term" value="P:cellular response to hydrogen peroxide"/>
    <property type="evidence" value="ECO:0007669"/>
    <property type="project" value="TreeGrafter"/>
</dbReference>
<evidence type="ECO:0000256" key="4">
    <source>
        <dbReference type="ARBA" id="ARBA00031405"/>
    </source>
</evidence>
<dbReference type="EMBL" id="BMAT01005364">
    <property type="protein sequence ID" value="GFR91802.1"/>
    <property type="molecule type" value="Genomic_DNA"/>
</dbReference>
<organism evidence="6 7">
    <name type="scientific">Elysia marginata</name>
    <dbReference type="NCBI Taxonomy" id="1093978"/>
    <lineage>
        <taxon>Eukaryota</taxon>
        <taxon>Metazoa</taxon>
        <taxon>Spiralia</taxon>
        <taxon>Lophotrochozoa</taxon>
        <taxon>Mollusca</taxon>
        <taxon>Gastropoda</taxon>
        <taxon>Heterobranchia</taxon>
        <taxon>Euthyneura</taxon>
        <taxon>Panpulmonata</taxon>
        <taxon>Sacoglossa</taxon>
        <taxon>Placobranchoidea</taxon>
        <taxon>Plakobranchidae</taxon>
        <taxon>Elysia</taxon>
    </lineage>
</organism>
<keyword evidence="7" id="KW-1185">Reference proteome</keyword>
<name>A0AAV4H2Q0_9GAST</name>
<feature type="compositionally biased region" description="Low complexity" evidence="5">
    <location>
        <begin position="322"/>
        <end position="337"/>
    </location>
</feature>
<sequence length="379" mass="41639">MGGEDRDSGSRMSKWGSGKPLRHEDVSDPVISKLLKDFTSAELFPQSGDVNQLKTNYAKTDCTWNEVIASLKHLHVRRPDFKKHRRAQKHSQRPRGSNNLLNLAIAAGNLQRPIVWPARLIGDCKKSTSLLIPSKLKVYENDSACCSLSRSSSRNKKVYVGEKSCVCNDKSKKEHVSSKQQLPQGLFGEVSNVSSLSFDNLCLQQKSLKASKIGENVCNINKDIVAGCKDEIACTILKTTSNKLQQQQQHLFSGQQLFTNTPLKPLPSPDLLCSSGAPIQYFSPATNSGAPAIYAKPSTPTTLSTVVPGALYSSPSNRPYHLSPATSTQQSSSLAAPGRSCSQEMRDMEDTNVNELASYFEDLVHIPRKMSTMAEMMYA</sequence>
<feature type="region of interest" description="Disordered" evidence="5">
    <location>
        <begin position="1"/>
        <end position="23"/>
    </location>
</feature>
<dbReference type="PANTHER" id="PTHR31383">
    <property type="entry name" value="OXIDATIVE STRESS-RESPONSE SERINE-RICH PROTEIN 1"/>
    <property type="match status" value="1"/>
</dbReference>
<evidence type="ECO:0000313" key="7">
    <source>
        <dbReference type="Proteomes" id="UP000762676"/>
    </source>
</evidence>
<protein>
    <recommendedName>
        <fullName evidence="1">Oxidative stress-responsive serine-rich protein 1</fullName>
    </recommendedName>
    <alternativeName>
        <fullName evidence="4">Oxidative stress-responsive protein 1</fullName>
    </alternativeName>
    <alternativeName>
        <fullName evidence="3">Peroxide-inducible transcript 1 protein</fullName>
    </alternativeName>
</protein>
<evidence type="ECO:0000256" key="2">
    <source>
        <dbReference type="ARBA" id="ARBA00022553"/>
    </source>
</evidence>